<dbReference type="GO" id="GO:0032259">
    <property type="term" value="P:methylation"/>
    <property type="evidence" value="ECO:0007669"/>
    <property type="project" value="UniProtKB-KW"/>
</dbReference>
<reference evidence="10 11" key="1">
    <citation type="journal article" date="2014" name="Appl. Environ. Microbiol.">
        <title>Elucidation of insertion elements encoded on plasmids and in vitro construction of shuttle vectors from the toxic cyanobacterium Planktothrix.</title>
        <authorList>
            <person name="Christiansen G."/>
            <person name="Goesmann A."/>
            <person name="Kurmayer R."/>
        </authorList>
    </citation>
    <scope>NUCLEOTIDE SEQUENCE [LARGE SCALE GENOMIC DNA]</scope>
    <source>
        <strain evidence="10 11">NIVA-CYA 126/8</strain>
    </source>
</reference>
<dbReference type="InterPro" id="IPR003356">
    <property type="entry name" value="DNA_methylase_A-5"/>
</dbReference>
<evidence type="ECO:0000313" key="10">
    <source>
        <dbReference type="EMBL" id="KEI68700.1"/>
    </source>
</evidence>
<dbReference type="PATRIC" id="fig|388467.6.peg.3922"/>
<comment type="catalytic activity">
    <reaction evidence="7">
        <text>a 2'-deoxyadenosine in DNA + S-adenosyl-L-methionine = an N(6)-methyl-2'-deoxyadenosine in DNA + S-adenosyl-L-homocysteine + H(+)</text>
        <dbReference type="Rhea" id="RHEA:15197"/>
        <dbReference type="Rhea" id="RHEA-COMP:12418"/>
        <dbReference type="Rhea" id="RHEA-COMP:12419"/>
        <dbReference type="ChEBI" id="CHEBI:15378"/>
        <dbReference type="ChEBI" id="CHEBI:57856"/>
        <dbReference type="ChEBI" id="CHEBI:59789"/>
        <dbReference type="ChEBI" id="CHEBI:90615"/>
        <dbReference type="ChEBI" id="CHEBI:90616"/>
        <dbReference type="EC" id="2.1.1.72"/>
    </reaction>
</comment>
<feature type="domain" description="N6 adenine-specific DNA methyltransferase N-terminal" evidence="9">
    <location>
        <begin position="20"/>
        <end position="144"/>
    </location>
</feature>
<evidence type="ECO:0000259" key="8">
    <source>
        <dbReference type="Pfam" id="PF02384"/>
    </source>
</evidence>
<feature type="domain" description="DNA methylase adenine-specific" evidence="8">
    <location>
        <begin position="164"/>
        <end position="480"/>
    </location>
</feature>
<keyword evidence="4 10" id="KW-0808">Transferase</keyword>
<dbReference type="STRING" id="388467.A19Y_3981"/>
<keyword evidence="3 10" id="KW-0489">Methyltransferase</keyword>
<proteinExistence type="inferred from homology"/>
<dbReference type="HOGENOM" id="CLU_018284_5_0_3"/>
<gene>
    <name evidence="10" type="ORF">A19Y_3981</name>
</gene>
<evidence type="ECO:0000313" key="11">
    <source>
        <dbReference type="Proteomes" id="UP000027395"/>
    </source>
</evidence>
<dbReference type="eggNOG" id="COG0286">
    <property type="taxonomic scope" value="Bacteria"/>
</dbReference>
<evidence type="ECO:0000256" key="6">
    <source>
        <dbReference type="ARBA" id="ARBA00022747"/>
    </source>
</evidence>
<evidence type="ECO:0000256" key="3">
    <source>
        <dbReference type="ARBA" id="ARBA00022603"/>
    </source>
</evidence>
<dbReference type="AlphaFoldDB" id="A0A073CXE6"/>
<dbReference type="InterPro" id="IPR051537">
    <property type="entry name" value="DNA_Adenine_Mtase"/>
</dbReference>
<accession>A0A073CXE6</accession>
<dbReference type="GO" id="GO:0008170">
    <property type="term" value="F:N-methyltransferase activity"/>
    <property type="evidence" value="ECO:0007669"/>
    <property type="project" value="InterPro"/>
</dbReference>
<evidence type="ECO:0000256" key="1">
    <source>
        <dbReference type="ARBA" id="ARBA00006594"/>
    </source>
</evidence>
<dbReference type="GO" id="GO:0003677">
    <property type="term" value="F:DNA binding"/>
    <property type="evidence" value="ECO:0007669"/>
    <property type="project" value="InterPro"/>
</dbReference>
<dbReference type="EC" id="2.1.1.72" evidence="2"/>
<evidence type="ECO:0000256" key="2">
    <source>
        <dbReference type="ARBA" id="ARBA00011900"/>
    </source>
</evidence>
<keyword evidence="5" id="KW-0949">S-adenosyl-L-methionine</keyword>
<name>A0A073CXE6_PLAA1</name>
<organism evidence="10 11">
    <name type="scientific">Planktothrix agardhii (strain NIVA-CYA 126/8)</name>
    <dbReference type="NCBI Taxonomy" id="388467"/>
    <lineage>
        <taxon>Bacteria</taxon>
        <taxon>Bacillati</taxon>
        <taxon>Cyanobacteriota</taxon>
        <taxon>Cyanophyceae</taxon>
        <taxon>Oscillatoriophycideae</taxon>
        <taxon>Oscillatoriales</taxon>
        <taxon>Microcoleaceae</taxon>
        <taxon>Planktothrix</taxon>
    </lineage>
</organism>
<dbReference type="PRINTS" id="PR00507">
    <property type="entry name" value="N12N6MTFRASE"/>
</dbReference>
<dbReference type="SUPFAM" id="SSF53335">
    <property type="entry name" value="S-adenosyl-L-methionine-dependent methyltransferases"/>
    <property type="match status" value="1"/>
</dbReference>
<dbReference type="InterPro" id="IPR029063">
    <property type="entry name" value="SAM-dependent_MTases_sf"/>
</dbReference>
<dbReference type="EMBL" id="CM002803">
    <property type="protein sequence ID" value="KEI68700.1"/>
    <property type="molecule type" value="Genomic_DNA"/>
</dbReference>
<keyword evidence="6" id="KW-0680">Restriction system</keyword>
<dbReference type="PANTHER" id="PTHR42933:SF3">
    <property type="entry name" value="TYPE I RESTRICTION ENZYME MJAVIII METHYLASE SUBUNIT"/>
    <property type="match status" value="1"/>
</dbReference>
<dbReference type="Gene3D" id="1.20.1260.30">
    <property type="match status" value="1"/>
</dbReference>
<dbReference type="InterPro" id="IPR038333">
    <property type="entry name" value="T1MK-like_N_sf"/>
</dbReference>
<protein>
    <recommendedName>
        <fullName evidence="2">site-specific DNA-methyltransferase (adenine-specific)</fullName>
        <ecNumber evidence="2">2.1.1.72</ecNumber>
    </recommendedName>
</protein>
<dbReference type="PANTHER" id="PTHR42933">
    <property type="entry name" value="SLR6095 PROTEIN"/>
    <property type="match status" value="1"/>
</dbReference>
<evidence type="ECO:0000256" key="4">
    <source>
        <dbReference type="ARBA" id="ARBA00022679"/>
    </source>
</evidence>
<dbReference type="InterPro" id="IPR022749">
    <property type="entry name" value="D12N6_MeTrfase_N"/>
</dbReference>
<dbReference type="Gene3D" id="3.40.50.150">
    <property type="entry name" value="Vaccinia Virus protein VP39"/>
    <property type="match status" value="1"/>
</dbReference>
<comment type="similarity">
    <text evidence="1">Belongs to the N(4)/N(6)-methyltransferase family.</text>
</comment>
<dbReference type="GO" id="GO:0009307">
    <property type="term" value="P:DNA restriction-modification system"/>
    <property type="evidence" value="ECO:0007669"/>
    <property type="project" value="UniProtKB-KW"/>
</dbReference>
<dbReference type="Proteomes" id="UP000027395">
    <property type="component" value="Chromosome"/>
</dbReference>
<dbReference type="GO" id="GO:0009007">
    <property type="term" value="F:site-specific DNA-methyltransferase (adenine-specific) activity"/>
    <property type="evidence" value="ECO:0007669"/>
    <property type="project" value="UniProtKB-EC"/>
</dbReference>
<evidence type="ECO:0000259" key="9">
    <source>
        <dbReference type="Pfam" id="PF12161"/>
    </source>
</evidence>
<evidence type="ECO:0000256" key="7">
    <source>
        <dbReference type="ARBA" id="ARBA00047942"/>
    </source>
</evidence>
<evidence type="ECO:0000256" key="5">
    <source>
        <dbReference type="ARBA" id="ARBA00022691"/>
    </source>
</evidence>
<keyword evidence="11" id="KW-1185">Reference proteome</keyword>
<dbReference type="Pfam" id="PF02384">
    <property type="entry name" value="N6_Mtase"/>
    <property type="match status" value="1"/>
</dbReference>
<sequence length="517" mass="57711">MIIIRKAPIQGSPAMITGELKSKVDKLWTTFWNNGISNPLSVIEQISYLLFIKRLDDLQLAQEKKIKRLGGPLENPTFTPENNHYRWSEFKHQKPADMLVTVRDYAFPFIKTIGKEGGTYAQHMKDAVFLIANAALLANVVAQIDLIFELLNQQASQSQDKTYIDLQGDLYEYMLSKLTTAGTNGQFRTPRHIIQMIVELMNPSAHEVICDPACGTGGFLVAVAEYLRQQKDSEGNNILSNPVNRKHFNEEMFHGFDFDATMLRIGSMNMMLHGIEDPKIEARDSLAEEHSEVSEAFTLILANPPFKGSLEANTIAKDLTKIINTKKTELLFAALFLRLLKKGGRGAVIVPDGVLFGSSNAHKTLRETLVENHKLDGVISMPSGVFKPYAGVSTAVLMFTKTGVGGTDGVWFYDMGADGLSLDDKRQPVEENDIPDIIAKWRDRNLNKDIDRSSKAFFVAKEEIVKNGYDLSINRYKEVEYGEVSYESPGLILGKLKLIEGEIMADLEVLEGMLGIV</sequence>
<dbReference type="Pfam" id="PF12161">
    <property type="entry name" value="HsdM_N"/>
    <property type="match status" value="1"/>
</dbReference>